<dbReference type="Gene3D" id="3.30.1780.10">
    <property type="entry name" value="ornithine cyclodeaminase, domain 1"/>
    <property type="match status" value="1"/>
</dbReference>
<evidence type="ECO:0000313" key="2">
    <source>
        <dbReference type="EMBL" id="UFZ08160.1"/>
    </source>
</evidence>
<organism evidence="2 3">
    <name type="scientific">Bradyrhizobium ontarionense</name>
    <dbReference type="NCBI Taxonomy" id="2898149"/>
    <lineage>
        <taxon>Bacteria</taxon>
        <taxon>Pseudomonadati</taxon>
        <taxon>Pseudomonadota</taxon>
        <taxon>Alphaproteobacteria</taxon>
        <taxon>Hyphomicrobiales</taxon>
        <taxon>Nitrobacteraceae</taxon>
        <taxon>Bradyrhizobium</taxon>
    </lineage>
</organism>
<accession>A0ABY3RMU2</accession>
<dbReference type="Gene3D" id="3.40.50.720">
    <property type="entry name" value="NAD(P)-binding Rossmann-like Domain"/>
    <property type="match status" value="1"/>
</dbReference>
<evidence type="ECO:0000256" key="1">
    <source>
        <dbReference type="ARBA" id="ARBA00008903"/>
    </source>
</evidence>
<dbReference type="Proteomes" id="UP001431010">
    <property type="component" value="Chromosome"/>
</dbReference>
<evidence type="ECO:0000313" key="3">
    <source>
        <dbReference type="Proteomes" id="UP001431010"/>
    </source>
</evidence>
<dbReference type="NCBIfam" id="TIGR03944">
    <property type="entry name" value="dehyd_SbnB_fam"/>
    <property type="match status" value="1"/>
</dbReference>
<dbReference type="Pfam" id="PF02423">
    <property type="entry name" value="OCD_Mu_crystall"/>
    <property type="match status" value="1"/>
</dbReference>
<dbReference type="InterPro" id="IPR003462">
    <property type="entry name" value="ODC_Mu_crystall"/>
</dbReference>
<dbReference type="InterPro" id="IPR023401">
    <property type="entry name" value="ODC_N"/>
</dbReference>
<proteinExistence type="inferred from homology"/>
<dbReference type="PANTHER" id="PTHR13812:SF19">
    <property type="entry name" value="KETIMINE REDUCTASE MU-CRYSTALLIN"/>
    <property type="match status" value="1"/>
</dbReference>
<dbReference type="PANTHER" id="PTHR13812">
    <property type="entry name" value="KETIMINE REDUCTASE MU-CRYSTALLIN"/>
    <property type="match status" value="1"/>
</dbReference>
<dbReference type="InterPro" id="IPR023866">
    <property type="entry name" value="SbnB"/>
</dbReference>
<dbReference type="PIRSF" id="PIRSF001439">
    <property type="entry name" value="CryM"/>
    <property type="match status" value="1"/>
</dbReference>
<dbReference type="RefSeq" id="WP_231327609.1">
    <property type="nucleotide sequence ID" value="NZ_CP088156.1"/>
</dbReference>
<reference evidence="2" key="1">
    <citation type="journal article" date="2024" name="Antonie Van Leeuwenhoek">
        <title>Bradyrhizobium ontarionense sp. nov., a novel bacterial symbiont isolated from Aeschynomene indica (Indian jointvetch), harbours photosynthesis, nitrogen fixation and nitrous oxide (N2O) reductase genes.</title>
        <authorList>
            <person name="Bromfield E.S.P."/>
            <person name="Cloutier S."/>
        </authorList>
    </citation>
    <scope>NUCLEOTIDE SEQUENCE</scope>
    <source>
        <strain evidence="2">A19</strain>
    </source>
</reference>
<name>A0ABY3RMU2_9BRAD</name>
<protein>
    <submittedName>
        <fullName evidence="2">2,3-diaminopropionate biosynthesis protein SbnB</fullName>
    </submittedName>
</protein>
<sequence length="333" mass="35973">MDSRQRFDVIGGPAISAILSESKPEILALVRDTYLLHHAARTTNPDSYFLRFDDKPTARIIALPARLRGADDIAGIKWIASFPENRDIPLARASAVVVLNDMATGFPYACLEGSQISAARTAASATLAAGILHRGKRAERVAVIGAGPIAKTIVDFMLATGWSVEQFQVHDLIAARARELCESLQQSGMRAESAASARHAIEGADLVVFATTAARPYIDDPALFTPEQTVLHVSLRDLGVDVILSAQNVVDDVEHCLKAQTSVHLAEQRTGSRSFVNGTIGDLISERLQPDRSRARIFSPFGLGVLDIALAHFVHERAVAGGRARMIDDFFVS</sequence>
<keyword evidence="3" id="KW-1185">Reference proteome</keyword>
<comment type="similarity">
    <text evidence="1">Belongs to the ornithine cyclodeaminase/mu-crystallin family.</text>
</comment>
<dbReference type="EMBL" id="CP088156">
    <property type="protein sequence ID" value="UFZ08160.1"/>
    <property type="molecule type" value="Genomic_DNA"/>
</dbReference>
<dbReference type="InterPro" id="IPR036291">
    <property type="entry name" value="NAD(P)-bd_dom_sf"/>
</dbReference>
<dbReference type="SUPFAM" id="SSF51735">
    <property type="entry name" value="NAD(P)-binding Rossmann-fold domains"/>
    <property type="match status" value="1"/>
</dbReference>
<gene>
    <name evidence="2" type="primary">sbnB</name>
    <name evidence="2" type="ORF">LQG66_18530</name>
</gene>